<accession>A0A5B8M9J4</accession>
<evidence type="ECO:0000313" key="2">
    <source>
        <dbReference type="EMBL" id="QDZ16120.1"/>
    </source>
</evidence>
<feature type="transmembrane region" description="Helical" evidence="1">
    <location>
        <begin position="25"/>
        <end position="43"/>
    </location>
</feature>
<keyword evidence="1" id="KW-0812">Transmembrane</keyword>
<dbReference type="AlphaFoldDB" id="A0A5B8M9J4"/>
<reference evidence="2 3" key="1">
    <citation type="submission" date="2019-07" db="EMBL/GenBank/DDBJ databases">
        <title>Full genome sequence of Humibacter sp. WJ7-1.</title>
        <authorList>
            <person name="Im W.-T."/>
        </authorList>
    </citation>
    <scope>NUCLEOTIDE SEQUENCE [LARGE SCALE GENOMIC DNA]</scope>
    <source>
        <strain evidence="2 3">WJ7-1</strain>
    </source>
</reference>
<evidence type="ECO:0000256" key="1">
    <source>
        <dbReference type="SAM" id="Phobius"/>
    </source>
</evidence>
<protein>
    <submittedName>
        <fullName evidence="2">Uncharacterized protein</fullName>
    </submittedName>
</protein>
<keyword evidence="3" id="KW-1185">Reference proteome</keyword>
<gene>
    <name evidence="2" type="ORF">FPZ11_16335</name>
</gene>
<dbReference type="EMBL" id="CP042305">
    <property type="protein sequence ID" value="QDZ16120.1"/>
    <property type="molecule type" value="Genomic_DNA"/>
</dbReference>
<dbReference type="Proteomes" id="UP000320216">
    <property type="component" value="Chromosome"/>
</dbReference>
<evidence type="ECO:0000313" key="3">
    <source>
        <dbReference type="Proteomes" id="UP000320216"/>
    </source>
</evidence>
<proteinExistence type="predicted"/>
<dbReference type="RefSeq" id="WP_146322124.1">
    <property type="nucleotide sequence ID" value="NZ_CP042305.1"/>
</dbReference>
<keyword evidence="1" id="KW-1133">Transmembrane helix</keyword>
<feature type="transmembrane region" description="Helical" evidence="1">
    <location>
        <begin position="119"/>
        <end position="139"/>
    </location>
</feature>
<feature type="transmembrane region" description="Helical" evidence="1">
    <location>
        <begin position="49"/>
        <end position="68"/>
    </location>
</feature>
<dbReference type="OrthoDB" id="5072596at2"/>
<organism evidence="2 3">
    <name type="scientific">Humibacter ginsenosidimutans</name>
    <dbReference type="NCBI Taxonomy" id="2599293"/>
    <lineage>
        <taxon>Bacteria</taxon>
        <taxon>Bacillati</taxon>
        <taxon>Actinomycetota</taxon>
        <taxon>Actinomycetes</taxon>
        <taxon>Micrococcales</taxon>
        <taxon>Microbacteriaceae</taxon>
        <taxon>Humibacter</taxon>
    </lineage>
</organism>
<feature type="transmembrane region" description="Helical" evidence="1">
    <location>
        <begin position="89"/>
        <end position="113"/>
    </location>
</feature>
<keyword evidence="1" id="KW-0472">Membrane</keyword>
<name>A0A5B8M9J4_9MICO</name>
<dbReference type="KEGG" id="huw:FPZ11_16335"/>
<sequence length="146" mass="16195">MESPDAVAPSDEGRDRRNWLRASDVVDIFVYTVVLGLFVEFFPQVISESFTLVLLTAVLLKLVLEVVVRLKGLLLTRIKSARTAWRRSINVATLLLVLPASKFLVIELTALVFQGSVSLGGFWAVTGLIVVLMLARGGVRWMLVRI</sequence>